<dbReference type="GO" id="GO:0006436">
    <property type="term" value="P:tryptophanyl-tRNA aminoacylation"/>
    <property type="evidence" value="ECO:0007669"/>
    <property type="project" value="UniProtKB-UniRule"/>
</dbReference>
<dbReference type="GO" id="GO:0004830">
    <property type="term" value="F:tryptophan-tRNA ligase activity"/>
    <property type="evidence" value="ECO:0007669"/>
    <property type="project" value="UniProtKB-UniRule"/>
</dbReference>
<evidence type="ECO:0000256" key="5">
    <source>
        <dbReference type="ARBA" id="ARBA00022840"/>
    </source>
</evidence>
<keyword evidence="7 8" id="KW-0030">Aminoacyl-tRNA synthetase</keyword>
<dbReference type="AlphaFoldDB" id="E3GWR3"/>
<evidence type="ECO:0000313" key="11">
    <source>
        <dbReference type="Proteomes" id="UP000002315"/>
    </source>
</evidence>
<dbReference type="NCBIfam" id="NF008925">
    <property type="entry name" value="PRK12285.1-2"/>
    <property type="match status" value="1"/>
</dbReference>
<dbReference type="PANTHER" id="PTHR10055">
    <property type="entry name" value="TRYPTOPHANYL-TRNA SYNTHETASE"/>
    <property type="match status" value="1"/>
</dbReference>
<dbReference type="NCBIfam" id="NF008926">
    <property type="entry name" value="PRK12285.1-3"/>
    <property type="match status" value="1"/>
</dbReference>
<dbReference type="InterPro" id="IPR014729">
    <property type="entry name" value="Rossmann-like_a/b/a_fold"/>
</dbReference>
<comment type="function">
    <text evidence="8">Catalyzes the attachment of tryptophan to tRNA(Trp).</text>
</comment>
<accession>E3GWR3</accession>
<organism evidence="10 11">
    <name type="scientific">Methanothermus fervidus (strain ATCC 43054 / DSM 2088 / JCM 10308 / V24 S)</name>
    <dbReference type="NCBI Taxonomy" id="523846"/>
    <lineage>
        <taxon>Archaea</taxon>
        <taxon>Methanobacteriati</taxon>
        <taxon>Methanobacteriota</taxon>
        <taxon>Methanomada group</taxon>
        <taxon>Methanobacteria</taxon>
        <taxon>Methanobacteriales</taxon>
        <taxon>Methanothermaceae</taxon>
        <taxon>Methanothermus</taxon>
    </lineage>
</organism>
<dbReference type="GO" id="GO:0005524">
    <property type="term" value="F:ATP binding"/>
    <property type="evidence" value="ECO:0007669"/>
    <property type="project" value="UniProtKB-UniRule"/>
</dbReference>
<dbReference type="SUPFAM" id="SSF52374">
    <property type="entry name" value="Nucleotidylyl transferase"/>
    <property type="match status" value="1"/>
</dbReference>
<comment type="subcellular location">
    <subcellularLocation>
        <location evidence="8">Cytoplasm</location>
    </subcellularLocation>
</comment>
<dbReference type="STRING" id="523846.Mfer_1196"/>
<dbReference type="InterPro" id="IPR002306">
    <property type="entry name" value="Trp-tRNA-ligase"/>
</dbReference>
<evidence type="ECO:0000256" key="8">
    <source>
        <dbReference type="HAMAP-Rule" id="MF_00140"/>
    </source>
</evidence>
<protein>
    <recommendedName>
        <fullName evidence="8">Tryptophan--tRNA ligase</fullName>
        <ecNumber evidence="8">6.1.1.2</ecNumber>
    </recommendedName>
    <alternativeName>
        <fullName evidence="8">Tryptophanyl-tRNA synthetase</fullName>
        <shortName evidence="8">TrpRS</shortName>
    </alternativeName>
</protein>
<dbReference type="CDD" id="cd00806">
    <property type="entry name" value="TrpRS_core"/>
    <property type="match status" value="1"/>
</dbReference>
<dbReference type="InterPro" id="IPR002305">
    <property type="entry name" value="aa-tRNA-synth_Ic"/>
</dbReference>
<keyword evidence="4 8" id="KW-0547">Nucleotide-binding</keyword>
<dbReference type="EC" id="6.1.1.2" evidence="8"/>
<dbReference type="HOGENOM" id="CLU_032621_3_0_2"/>
<evidence type="ECO:0000256" key="9">
    <source>
        <dbReference type="RuleBase" id="RU363036"/>
    </source>
</evidence>
<dbReference type="OrthoDB" id="371821at2157"/>
<evidence type="ECO:0000256" key="7">
    <source>
        <dbReference type="ARBA" id="ARBA00023146"/>
    </source>
</evidence>
<feature type="short sequence motif" description="'KMSKS' region" evidence="8">
    <location>
        <begin position="250"/>
        <end position="254"/>
    </location>
</feature>
<dbReference type="HAMAP" id="MF_00140_A">
    <property type="entry name" value="Trp_tRNA_synth_A"/>
    <property type="match status" value="1"/>
</dbReference>
<dbReference type="NCBIfam" id="TIGR00233">
    <property type="entry name" value="trpS"/>
    <property type="match status" value="1"/>
</dbReference>
<evidence type="ECO:0000313" key="10">
    <source>
        <dbReference type="EMBL" id="ADP77982.1"/>
    </source>
</evidence>
<evidence type="ECO:0000256" key="3">
    <source>
        <dbReference type="ARBA" id="ARBA00022598"/>
    </source>
</evidence>
<keyword evidence="2 8" id="KW-0963">Cytoplasm</keyword>
<keyword evidence="5 8" id="KW-0067">ATP-binding</keyword>
<comment type="catalytic activity">
    <reaction evidence="8">
        <text>tRNA(Trp) + L-tryptophan + ATP = L-tryptophyl-tRNA(Trp) + AMP + diphosphate + H(+)</text>
        <dbReference type="Rhea" id="RHEA:24080"/>
        <dbReference type="Rhea" id="RHEA-COMP:9671"/>
        <dbReference type="Rhea" id="RHEA-COMP:9705"/>
        <dbReference type="ChEBI" id="CHEBI:15378"/>
        <dbReference type="ChEBI" id="CHEBI:30616"/>
        <dbReference type="ChEBI" id="CHEBI:33019"/>
        <dbReference type="ChEBI" id="CHEBI:57912"/>
        <dbReference type="ChEBI" id="CHEBI:78442"/>
        <dbReference type="ChEBI" id="CHEBI:78535"/>
        <dbReference type="ChEBI" id="CHEBI:456215"/>
        <dbReference type="EC" id="6.1.1.2"/>
    </reaction>
</comment>
<dbReference type="Pfam" id="PF00579">
    <property type="entry name" value="tRNA-synt_1b"/>
    <property type="match status" value="1"/>
</dbReference>
<evidence type="ECO:0000256" key="2">
    <source>
        <dbReference type="ARBA" id="ARBA00022490"/>
    </source>
</evidence>
<keyword evidence="3 8" id="KW-0436">Ligase</keyword>
<evidence type="ECO:0000256" key="4">
    <source>
        <dbReference type="ARBA" id="ARBA00022741"/>
    </source>
</evidence>
<gene>
    <name evidence="8" type="primary">trpS</name>
    <name evidence="10" type="ordered locus">Mfer_1196</name>
</gene>
<evidence type="ECO:0000256" key="6">
    <source>
        <dbReference type="ARBA" id="ARBA00022917"/>
    </source>
</evidence>
<proteinExistence type="inferred from homology"/>
<dbReference type="InterPro" id="IPR020653">
    <property type="entry name" value="Tryptophan-tRNA-ligase_arc"/>
</dbReference>
<dbReference type="Proteomes" id="UP000002315">
    <property type="component" value="Chromosome"/>
</dbReference>
<evidence type="ECO:0000256" key="1">
    <source>
        <dbReference type="ARBA" id="ARBA00005594"/>
    </source>
</evidence>
<sequence length="366" mass="41673">MIDPWSSESLNHKIIEKFGVRPFKEVIGEIKDPHWLMRRGVIFGQRDYNKILKAMKNKEDFAIVTGMMPSGKMHIGHKMIIDQLIWYEKKGAEIFIPIADMEAYSTRNKSFEESKKIAIEEYLANYLALGLDITKDSINVYLQSENLVVEDLAYILSKKVNFSELRAIYGFDESTSIAQTYIPIIQAADILHPQLDEFGGPKPVLVPVGPDQDPHIRLSRDLASRFKKEYSFILPSSTYHKFMSGITGGKMSSSKPNDAIFLTDPPKVVENKIMQAKTGGRETLEDQRKYGGSPKDCVVYEILIYHVEDDKKVKDIYEKCKNGEIICGECKKIVAEHMKKLIIDIGKKREKMVEKAARVLEESNGT</sequence>
<comment type="similarity">
    <text evidence="1 8 9">Belongs to the class-I aminoacyl-tRNA synthetase family.</text>
</comment>
<dbReference type="GO" id="GO:0005737">
    <property type="term" value="C:cytoplasm"/>
    <property type="evidence" value="ECO:0007669"/>
    <property type="project" value="UniProtKB-SubCell"/>
</dbReference>
<dbReference type="FunFam" id="3.40.50.620:FF:000207">
    <property type="entry name" value="Tryptophan--tRNA ligase"/>
    <property type="match status" value="1"/>
</dbReference>
<dbReference type="Gene3D" id="1.10.240.10">
    <property type="entry name" value="Tyrosyl-Transfer RNA Synthetase"/>
    <property type="match status" value="1"/>
</dbReference>
<dbReference type="Gene3D" id="3.40.50.620">
    <property type="entry name" value="HUPs"/>
    <property type="match status" value="1"/>
</dbReference>
<dbReference type="PANTHER" id="PTHR10055:SF5">
    <property type="entry name" value="TRYPTOPHAN--TRNA LIGASE"/>
    <property type="match status" value="1"/>
</dbReference>
<keyword evidence="6 8" id="KW-0648">Protein biosynthesis</keyword>
<name>E3GWR3_METFV</name>
<feature type="short sequence motif" description="'HIGH' region" evidence="8">
    <location>
        <begin position="69"/>
        <end position="77"/>
    </location>
</feature>
<keyword evidence="11" id="KW-1185">Reference proteome</keyword>
<reference evidence="10 11" key="1">
    <citation type="journal article" date="2010" name="Stand. Genomic Sci.">
        <title>Complete genome sequence of Methanothermus fervidus type strain (V24S).</title>
        <authorList>
            <person name="Anderson I."/>
            <person name="Djao O.D."/>
            <person name="Misra M."/>
            <person name="Chertkov O."/>
            <person name="Nolan M."/>
            <person name="Lucas S."/>
            <person name="Lapidus A."/>
            <person name="Del Rio T.G."/>
            <person name="Tice H."/>
            <person name="Cheng J.F."/>
            <person name="Tapia R."/>
            <person name="Han C."/>
            <person name="Goodwin L."/>
            <person name="Pitluck S."/>
            <person name="Liolios K."/>
            <person name="Ivanova N."/>
            <person name="Mavromatis K."/>
            <person name="Mikhailova N."/>
            <person name="Pati A."/>
            <person name="Brambilla E."/>
            <person name="Chen A."/>
            <person name="Palaniappan K."/>
            <person name="Land M."/>
            <person name="Hauser L."/>
            <person name="Chang Y.J."/>
            <person name="Jeffries C.D."/>
            <person name="Sikorski J."/>
            <person name="Spring S."/>
            <person name="Rohde M."/>
            <person name="Eichinger K."/>
            <person name="Huber H."/>
            <person name="Wirth R."/>
            <person name="Goker M."/>
            <person name="Detter J.C."/>
            <person name="Woyke T."/>
            <person name="Bristow J."/>
            <person name="Eisen J.A."/>
            <person name="Markowitz V."/>
            <person name="Hugenholtz P."/>
            <person name="Klenk H.P."/>
            <person name="Kyrpides N.C."/>
        </authorList>
    </citation>
    <scope>NUCLEOTIDE SEQUENCE [LARGE SCALE GENOMIC DNA]</scope>
    <source>
        <strain evidence="11">ATCC 43054 / DSM 2088 / JCM 10308 / V24 S</strain>
    </source>
</reference>
<dbReference type="KEGG" id="mfv:Mfer_1196"/>
<dbReference type="EMBL" id="CP002278">
    <property type="protein sequence ID" value="ADP77982.1"/>
    <property type="molecule type" value="Genomic_DNA"/>
</dbReference>
<dbReference type="PRINTS" id="PR01039">
    <property type="entry name" value="TRNASYNTHTRP"/>
</dbReference>